<feature type="transmembrane region" description="Helical" evidence="1">
    <location>
        <begin position="128"/>
        <end position="150"/>
    </location>
</feature>
<dbReference type="OrthoDB" id="9912340at2"/>
<protein>
    <submittedName>
        <fullName evidence="2">Uncharacterized protein</fullName>
    </submittedName>
</protein>
<proteinExistence type="predicted"/>
<gene>
    <name evidence="2" type="ORF">CLTHE_04190</name>
</gene>
<dbReference type="EMBL" id="LTAY01000020">
    <property type="protein sequence ID" value="OPX49938.1"/>
    <property type="molecule type" value="Genomic_DNA"/>
</dbReference>
<evidence type="ECO:0000256" key="1">
    <source>
        <dbReference type="SAM" id="Phobius"/>
    </source>
</evidence>
<feature type="transmembrane region" description="Helical" evidence="1">
    <location>
        <begin position="53"/>
        <end position="74"/>
    </location>
</feature>
<keyword evidence="1" id="KW-0472">Membrane</keyword>
<accession>A0A1V4T075</accession>
<sequence>MKKLSKFQKQNLNTFLIGLILPIIAFIFIAFSFSKNYISNFSYRFLKHFSSNLGTFCEILFLIVISLWCIRLILKYINPKTFNFIWNLIDKTKIRLSKTTKDFISSFLTNELKKFLIYISKIVQKLHIPLSAIGFAVISIHVYIFIHLGFKWNLGYILGALAAIVLLILFISGILRIFNKGFKTHKYLGISFIILTLLHILFI</sequence>
<dbReference type="RefSeq" id="WP_080021784.1">
    <property type="nucleotide sequence ID" value="NZ_LTAY01000020.1"/>
</dbReference>
<keyword evidence="1" id="KW-1133">Transmembrane helix</keyword>
<evidence type="ECO:0000313" key="2">
    <source>
        <dbReference type="EMBL" id="OPX49938.1"/>
    </source>
</evidence>
<organism evidence="2 3">
    <name type="scientific">Clostridium thermobutyricum DSM 4928</name>
    <dbReference type="NCBI Taxonomy" id="1121339"/>
    <lineage>
        <taxon>Bacteria</taxon>
        <taxon>Bacillati</taxon>
        <taxon>Bacillota</taxon>
        <taxon>Clostridia</taxon>
        <taxon>Eubacteriales</taxon>
        <taxon>Clostridiaceae</taxon>
        <taxon>Clostridium</taxon>
    </lineage>
</organism>
<dbReference type="AlphaFoldDB" id="A0A1V4T075"/>
<name>A0A1V4T075_9CLOT</name>
<reference evidence="2 3" key="1">
    <citation type="submission" date="2016-02" db="EMBL/GenBank/DDBJ databases">
        <title>Genome sequence of Clostridium thermobutyricum DSM 4928.</title>
        <authorList>
            <person name="Poehlein A."/>
            <person name="Daniel R."/>
        </authorList>
    </citation>
    <scope>NUCLEOTIDE SEQUENCE [LARGE SCALE GENOMIC DNA]</scope>
    <source>
        <strain evidence="2 3">DSM 4928</strain>
    </source>
</reference>
<feature type="transmembrane region" description="Helical" evidence="1">
    <location>
        <begin position="12"/>
        <end position="33"/>
    </location>
</feature>
<keyword evidence="1" id="KW-0812">Transmembrane</keyword>
<feature type="transmembrane region" description="Helical" evidence="1">
    <location>
        <begin position="187"/>
        <end position="202"/>
    </location>
</feature>
<feature type="transmembrane region" description="Helical" evidence="1">
    <location>
        <begin position="156"/>
        <end position="175"/>
    </location>
</feature>
<comment type="caution">
    <text evidence="2">The sequence shown here is derived from an EMBL/GenBank/DDBJ whole genome shotgun (WGS) entry which is preliminary data.</text>
</comment>
<evidence type="ECO:0000313" key="3">
    <source>
        <dbReference type="Proteomes" id="UP000191448"/>
    </source>
</evidence>
<dbReference type="Proteomes" id="UP000191448">
    <property type="component" value="Unassembled WGS sequence"/>
</dbReference>